<proteinExistence type="predicted"/>
<dbReference type="EMBL" id="VSSQ01002781">
    <property type="protein sequence ID" value="MPM17354.1"/>
    <property type="molecule type" value="Genomic_DNA"/>
</dbReference>
<name>A0A644XTA8_9ZZZZ</name>
<comment type="caution">
    <text evidence="1">The sequence shown here is derived from an EMBL/GenBank/DDBJ whole genome shotgun (WGS) entry which is preliminary data.</text>
</comment>
<organism evidence="1">
    <name type="scientific">bioreactor metagenome</name>
    <dbReference type="NCBI Taxonomy" id="1076179"/>
    <lineage>
        <taxon>unclassified sequences</taxon>
        <taxon>metagenomes</taxon>
        <taxon>ecological metagenomes</taxon>
    </lineage>
</organism>
<gene>
    <name evidence="1" type="ORF">SDC9_63743</name>
</gene>
<reference evidence="1" key="1">
    <citation type="submission" date="2019-08" db="EMBL/GenBank/DDBJ databases">
        <authorList>
            <person name="Kucharzyk K."/>
            <person name="Murdoch R.W."/>
            <person name="Higgins S."/>
            <person name="Loffler F."/>
        </authorList>
    </citation>
    <scope>NUCLEOTIDE SEQUENCE</scope>
</reference>
<accession>A0A644XTA8</accession>
<sequence length="73" mass="8382">MAEKNFFPRTFVLEMTKAKRNPTMVEAVAVKAPRVMLPFRAVTYCLVVRMDFHVSRENFPSCTKVSRTASKRG</sequence>
<dbReference type="AlphaFoldDB" id="A0A644XTA8"/>
<protein>
    <submittedName>
        <fullName evidence="1">Uncharacterized protein</fullName>
    </submittedName>
</protein>
<evidence type="ECO:0000313" key="1">
    <source>
        <dbReference type="EMBL" id="MPM17354.1"/>
    </source>
</evidence>